<dbReference type="Proteomes" id="UP000011713">
    <property type="component" value="Unassembled WGS sequence"/>
</dbReference>
<feature type="compositionally biased region" description="Polar residues" evidence="5">
    <location>
        <begin position="86"/>
        <end position="96"/>
    </location>
</feature>
<dbReference type="PROSITE" id="PS50217">
    <property type="entry name" value="BZIP"/>
    <property type="match status" value="1"/>
</dbReference>
<dbReference type="GO" id="GO:0003677">
    <property type="term" value="F:DNA binding"/>
    <property type="evidence" value="ECO:0007669"/>
    <property type="project" value="UniProtKB-KW"/>
</dbReference>
<dbReference type="HOGENOM" id="CLU_051947_0_0_1"/>
<accession>M4BIG1</accession>
<reference evidence="7" key="2">
    <citation type="submission" date="2015-06" db="UniProtKB">
        <authorList>
            <consortium name="EnsemblProtists"/>
        </authorList>
    </citation>
    <scope>IDENTIFICATION</scope>
    <source>
        <strain evidence="7">Emoy2</strain>
    </source>
</reference>
<reference evidence="8" key="1">
    <citation type="journal article" date="2010" name="Science">
        <title>Signatures of adaptation to obligate biotrophy in the Hyaloperonospora arabidopsidis genome.</title>
        <authorList>
            <person name="Baxter L."/>
            <person name="Tripathy S."/>
            <person name="Ishaque N."/>
            <person name="Boot N."/>
            <person name="Cabral A."/>
            <person name="Kemen E."/>
            <person name="Thines M."/>
            <person name="Ah-Fong A."/>
            <person name="Anderson R."/>
            <person name="Badejoko W."/>
            <person name="Bittner-Eddy P."/>
            <person name="Boore J.L."/>
            <person name="Chibucos M.C."/>
            <person name="Coates M."/>
            <person name="Dehal P."/>
            <person name="Delehaunty K."/>
            <person name="Dong S."/>
            <person name="Downton P."/>
            <person name="Dumas B."/>
            <person name="Fabro G."/>
            <person name="Fronick C."/>
            <person name="Fuerstenberg S.I."/>
            <person name="Fulton L."/>
            <person name="Gaulin E."/>
            <person name="Govers F."/>
            <person name="Hughes L."/>
            <person name="Humphray S."/>
            <person name="Jiang R.H."/>
            <person name="Judelson H."/>
            <person name="Kamoun S."/>
            <person name="Kyung K."/>
            <person name="Meijer H."/>
            <person name="Minx P."/>
            <person name="Morris P."/>
            <person name="Nelson J."/>
            <person name="Phuntumart V."/>
            <person name="Qutob D."/>
            <person name="Rehmany A."/>
            <person name="Rougon-Cardoso A."/>
            <person name="Ryden P."/>
            <person name="Torto-Alalibo T."/>
            <person name="Studholme D."/>
            <person name="Wang Y."/>
            <person name="Win J."/>
            <person name="Wood J."/>
            <person name="Clifton S.W."/>
            <person name="Rogers J."/>
            <person name="Van den Ackerveken G."/>
            <person name="Jones J.D."/>
            <person name="McDowell J.M."/>
            <person name="Beynon J."/>
            <person name="Tyler B.M."/>
        </authorList>
    </citation>
    <scope>NUCLEOTIDE SEQUENCE [LARGE SCALE GENOMIC DNA]</scope>
    <source>
        <strain evidence="8">Emoy2</strain>
    </source>
</reference>
<dbReference type="PANTHER" id="PTHR23351">
    <property type="entry name" value="FOS TRANSCRIPTION FACTOR-RELATED"/>
    <property type="match status" value="1"/>
</dbReference>
<evidence type="ECO:0000259" key="6">
    <source>
        <dbReference type="PROSITE" id="PS50217"/>
    </source>
</evidence>
<dbReference type="eggNOG" id="ENOG502S0JH">
    <property type="taxonomic scope" value="Eukaryota"/>
</dbReference>
<keyword evidence="3" id="KW-0804">Transcription</keyword>
<dbReference type="SUPFAM" id="SSF57959">
    <property type="entry name" value="Leucine zipper domain"/>
    <property type="match status" value="2"/>
</dbReference>
<evidence type="ECO:0000313" key="8">
    <source>
        <dbReference type="Proteomes" id="UP000011713"/>
    </source>
</evidence>
<protein>
    <recommendedName>
        <fullName evidence="6">BZIP domain-containing protein</fullName>
    </recommendedName>
</protein>
<dbReference type="OMA" id="HEHEKGC"/>
<evidence type="ECO:0000256" key="4">
    <source>
        <dbReference type="SAM" id="Coils"/>
    </source>
</evidence>
<dbReference type="VEuPathDB" id="FungiDB:HpaG806187"/>
<keyword evidence="2" id="KW-0238">DNA-binding</keyword>
<organism evidence="7 8">
    <name type="scientific">Hyaloperonospora arabidopsidis (strain Emoy2)</name>
    <name type="common">Downy mildew agent</name>
    <name type="synonym">Peronospora arabidopsidis</name>
    <dbReference type="NCBI Taxonomy" id="559515"/>
    <lineage>
        <taxon>Eukaryota</taxon>
        <taxon>Sar</taxon>
        <taxon>Stramenopiles</taxon>
        <taxon>Oomycota</taxon>
        <taxon>Peronosporomycetes</taxon>
        <taxon>Peronosporales</taxon>
        <taxon>Peronosporaceae</taxon>
        <taxon>Hyaloperonospora</taxon>
    </lineage>
</organism>
<keyword evidence="4" id="KW-0175">Coiled coil</keyword>
<dbReference type="Gene3D" id="1.20.5.170">
    <property type="match status" value="2"/>
</dbReference>
<evidence type="ECO:0000256" key="1">
    <source>
        <dbReference type="ARBA" id="ARBA00023015"/>
    </source>
</evidence>
<dbReference type="PANTHER" id="PTHR23351:SF24">
    <property type="entry name" value="ACTIVATING TRANSCRIPTION FACTOR 3-RELATED"/>
    <property type="match status" value="1"/>
</dbReference>
<dbReference type="SMART" id="SM00338">
    <property type="entry name" value="BRLZ"/>
    <property type="match status" value="1"/>
</dbReference>
<name>M4BIG1_HYAAE</name>
<sequence length="433" mass="48950">MPSFASESEEQREQNEEIMARYFGVPLPNGVRRKTPELDPESLRTPTSVPSYTIDGCFFPPSTSPVKKDGRSCSSKTAMTLLLDSPTHTDGSNETEFSGEDAKLRVSRERNRLHAQRTRIRKRELLERLKEQMDALQDEFELLNHVYDFHATALCLLRLGTGHHNVPGEQALEQVMDGVSATEECNDGGQIDERSFIKTRWLSHESEGDDRMHEHEKGCGLEEGDEGCTCLYGVQFHSSGRRLHLDTGTSTGVAATTASNILDCSKEERERMRRERNRLHARRARLRKKRVLEKSQQAVYKLQKRNDRLRSRLSVLVSSIYGSEVIGVESDKRTKHSQSKRAALRIPMCMSPALQVKRTKSMTSTKVLMVSKDPNANELHDGSGRVFTLQAGGMRRPRTCTFSAAIRSGVRQPWCDLPRATEKPPVDLRDDAK</sequence>
<feature type="domain" description="BZIP" evidence="6">
    <location>
        <begin position="267"/>
        <end position="316"/>
    </location>
</feature>
<evidence type="ECO:0000256" key="5">
    <source>
        <dbReference type="SAM" id="MobiDB-lite"/>
    </source>
</evidence>
<dbReference type="GO" id="GO:0006357">
    <property type="term" value="P:regulation of transcription by RNA polymerase II"/>
    <property type="evidence" value="ECO:0007669"/>
    <property type="project" value="InterPro"/>
</dbReference>
<dbReference type="InterPro" id="IPR000837">
    <property type="entry name" value="AP-1"/>
</dbReference>
<feature type="coiled-coil region" evidence="4">
    <location>
        <begin position="115"/>
        <end position="146"/>
    </location>
</feature>
<dbReference type="InterPro" id="IPR004827">
    <property type="entry name" value="bZIP"/>
</dbReference>
<dbReference type="AlphaFoldDB" id="M4BIG1"/>
<dbReference type="InParanoid" id="M4BIG1"/>
<feature type="compositionally biased region" description="Basic and acidic residues" evidence="5">
    <location>
        <begin position="9"/>
        <end position="19"/>
    </location>
</feature>
<evidence type="ECO:0000256" key="3">
    <source>
        <dbReference type="ARBA" id="ARBA00023163"/>
    </source>
</evidence>
<dbReference type="CDD" id="cd14809">
    <property type="entry name" value="bZIP_AUREO-like"/>
    <property type="match status" value="1"/>
</dbReference>
<feature type="region of interest" description="Disordered" evidence="5">
    <location>
        <begin position="1"/>
        <end position="47"/>
    </location>
</feature>
<evidence type="ECO:0000256" key="2">
    <source>
        <dbReference type="ARBA" id="ARBA00023125"/>
    </source>
</evidence>
<feature type="region of interest" description="Disordered" evidence="5">
    <location>
        <begin position="84"/>
        <end position="103"/>
    </location>
</feature>
<dbReference type="EnsemblProtists" id="HpaT806187">
    <property type="protein sequence ID" value="HpaP806187"/>
    <property type="gene ID" value="HpaG806187"/>
</dbReference>
<dbReference type="EMBL" id="JH598294">
    <property type="status" value="NOT_ANNOTATED_CDS"/>
    <property type="molecule type" value="Genomic_DNA"/>
</dbReference>
<evidence type="ECO:0000313" key="7">
    <source>
        <dbReference type="EnsemblProtists" id="HpaP806187"/>
    </source>
</evidence>
<proteinExistence type="predicted"/>
<dbReference type="InterPro" id="IPR046347">
    <property type="entry name" value="bZIP_sf"/>
</dbReference>
<dbReference type="GO" id="GO:0003700">
    <property type="term" value="F:DNA-binding transcription factor activity"/>
    <property type="evidence" value="ECO:0007669"/>
    <property type="project" value="InterPro"/>
</dbReference>
<feature type="coiled-coil region" evidence="4">
    <location>
        <begin position="262"/>
        <end position="312"/>
    </location>
</feature>
<keyword evidence="1" id="KW-0805">Transcription regulation</keyword>
<keyword evidence="8" id="KW-1185">Reference proteome</keyword>